<accession>A0A423ESC9</accession>
<comment type="caution">
    <text evidence="2">The sequence shown here is derived from an EMBL/GenBank/DDBJ whole genome shotgun (WGS) entry which is preliminary data.</text>
</comment>
<dbReference type="PANTHER" id="PTHR43792">
    <property type="entry name" value="GNAT FAMILY, PUTATIVE (AFU_ORTHOLOGUE AFUA_3G00765)-RELATED-RELATED"/>
    <property type="match status" value="1"/>
</dbReference>
<dbReference type="InterPro" id="IPR000182">
    <property type="entry name" value="GNAT_dom"/>
</dbReference>
<sequence length="193" mass="21401">MPATPSRLIYRQPQPADLQRLFAIFGDPQTNLFNPAGPLASPDAARRLLDQWLDQWATQGYGWWAIAERAAPDHVIGFGGIAPLNYLHERRINLGYRFAVEAWGQGYATELGRDALELAFDSLGLSEVFGLVRPDHAASIRVLEKLGMQPFGLLDDVPGKAPSLVLRVCHPTTAAASWFGYRHIPSINSYFDD</sequence>
<dbReference type="PROSITE" id="PS51186">
    <property type="entry name" value="GNAT"/>
    <property type="match status" value="1"/>
</dbReference>
<feature type="domain" description="N-acetyltransferase" evidence="1">
    <location>
        <begin position="8"/>
        <end position="169"/>
    </location>
</feature>
<dbReference type="PANTHER" id="PTHR43792:SF1">
    <property type="entry name" value="N-ACETYLTRANSFERASE DOMAIN-CONTAINING PROTEIN"/>
    <property type="match status" value="1"/>
</dbReference>
<evidence type="ECO:0000313" key="3">
    <source>
        <dbReference type="Proteomes" id="UP000284656"/>
    </source>
</evidence>
<gene>
    <name evidence="2" type="ORF">BK648_25925</name>
</gene>
<reference evidence="2 3" key="1">
    <citation type="submission" date="2016-10" db="EMBL/GenBank/DDBJ databases">
        <title>Comparative genome analysis of multiple Pseudomonas spp. focuses on biocontrol and plant growth promoting traits.</title>
        <authorList>
            <person name="Tao X.-Y."/>
            <person name="Taylor C.G."/>
        </authorList>
    </citation>
    <scope>NUCLEOTIDE SEQUENCE [LARGE SCALE GENOMIC DNA]</scope>
    <source>
        <strain evidence="2 3">29G9</strain>
    </source>
</reference>
<organism evidence="2 3">
    <name type="scientific">Pseudomonas poae</name>
    <dbReference type="NCBI Taxonomy" id="200451"/>
    <lineage>
        <taxon>Bacteria</taxon>
        <taxon>Pseudomonadati</taxon>
        <taxon>Pseudomonadota</taxon>
        <taxon>Gammaproteobacteria</taxon>
        <taxon>Pseudomonadales</taxon>
        <taxon>Pseudomonadaceae</taxon>
        <taxon>Pseudomonas</taxon>
    </lineage>
</organism>
<dbReference type="AlphaFoldDB" id="A0A423ESC9"/>
<dbReference type="GO" id="GO:0016747">
    <property type="term" value="F:acyltransferase activity, transferring groups other than amino-acyl groups"/>
    <property type="evidence" value="ECO:0007669"/>
    <property type="project" value="InterPro"/>
</dbReference>
<dbReference type="Proteomes" id="UP000284656">
    <property type="component" value="Unassembled WGS sequence"/>
</dbReference>
<dbReference type="Gene3D" id="3.40.630.30">
    <property type="match status" value="1"/>
</dbReference>
<dbReference type="SUPFAM" id="SSF55729">
    <property type="entry name" value="Acyl-CoA N-acyltransferases (Nat)"/>
    <property type="match status" value="1"/>
</dbReference>
<evidence type="ECO:0000259" key="1">
    <source>
        <dbReference type="PROSITE" id="PS51186"/>
    </source>
</evidence>
<evidence type="ECO:0000313" key="2">
    <source>
        <dbReference type="EMBL" id="ROM34173.1"/>
    </source>
</evidence>
<name>A0A423ESC9_9PSED</name>
<keyword evidence="2" id="KW-0808">Transferase</keyword>
<dbReference type="RefSeq" id="WP_123718555.1">
    <property type="nucleotide sequence ID" value="NZ_MOAY01000081.1"/>
</dbReference>
<dbReference type="InterPro" id="IPR016181">
    <property type="entry name" value="Acyl_CoA_acyltransferase"/>
</dbReference>
<dbReference type="EMBL" id="MOAY01000081">
    <property type="protein sequence ID" value="ROM34173.1"/>
    <property type="molecule type" value="Genomic_DNA"/>
</dbReference>
<dbReference type="InterPro" id="IPR051531">
    <property type="entry name" value="N-acetyltransferase"/>
</dbReference>
<proteinExistence type="predicted"/>
<dbReference type="Pfam" id="PF13302">
    <property type="entry name" value="Acetyltransf_3"/>
    <property type="match status" value="1"/>
</dbReference>
<protein>
    <submittedName>
        <fullName evidence="2">GNAT family N-acetyltransferase</fullName>
    </submittedName>
</protein>